<name>A0A382X6J6_9ZZZZ</name>
<feature type="domain" description="Response regulatory" evidence="2">
    <location>
        <begin position="1"/>
        <end position="51"/>
    </location>
</feature>
<evidence type="ECO:0000259" key="2">
    <source>
        <dbReference type="PROSITE" id="PS50110"/>
    </source>
</evidence>
<proteinExistence type="predicted"/>
<dbReference type="Gene3D" id="3.40.50.2300">
    <property type="match status" value="1"/>
</dbReference>
<dbReference type="PANTHER" id="PTHR43547">
    <property type="entry name" value="TWO-COMPONENT HISTIDINE KINASE"/>
    <property type="match status" value="1"/>
</dbReference>
<keyword evidence="1" id="KW-0597">Phosphoprotein</keyword>
<reference evidence="3" key="1">
    <citation type="submission" date="2018-05" db="EMBL/GenBank/DDBJ databases">
        <authorList>
            <person name="Lanie J.A."/>
            <person name="Ng W.-L."/>
            <person name="Kazmierczak K.M."/>
            <person name="Andrzejewski T.M."/>
            <person name="Davidsen T.M."/>
            <person name="Wayne K.J."/>
            <person name="Tettelin H."/>
            <person name="Glass J.I."/>
            <person name="Rusch D."/>
            <person name="Podicherti R."/>
            <person name="Tsui H.-C.T."/>
            <person name="Winkler M.E."/>
        </authorList>
    </citation>
    <scope>NUCLEOTIDE SEQUENCE</scope>
</reference>
<evidence type="ECO:0000313" key="3">
    <source>
        <dbReference type="EMBL" id="SVD66225.1"/>
    </source>
</evidence>
<dbReference type="EMBL" id="UINC01165052">
    <property type="protein sequence ID" value="SVD66225.1"/>
    <property type="molecule type" value="Genomic_DNA"/>
</dbReference>
<accession>A0A382X6J6</accession>
<dbReference type="AlphaFoldDB" id="A0A382X6J6"/>
<dbReference type="InterPro" id="IPR011006">
    <property type="entry name" value="CheY-like_superfamily"/>
</dbReference>
<dbReference type="PROSITE" id="PS50110">
    <property type="entry name" value="RESPONSE_REGULATORY"/>
    <property type="match status" value="1"/>
</dbReference>
<dbReference type="InterPro" id="IPR001789">
    <property type="entry name" value="Sig_transdc_resp-reg_receiver"/>
</dbReference>
<dbReference type="SUPFAM" id="SSF52172">
    <property type="entry name" value="CheY-like"/>
    <property type="match status" value="1"/>
</dbReference>
<organism evidence="3">
    <name type="scientific">marine metagenome</name>
    <dbReference type="NCBI Taxonomy" id="408172"/>
    <lineage>
        <taxon>unclassified sequences</taxon>
        <taxon>metagenomes</taxon>
        <taxon>ecological metagenomes</taxon>
    </lineage>
</organism>
<dbReference type="Pfam" id="PF00072">
    <property type="entry name" value="Response_reg"/>
    <property type="match status" value="1"/>
</dbReference>
<sequence length="51" mass="5461">MPDMNGCCALAALRDNPDTSVIPVIFLTGAASRADMRKGMEMGTDNYITKP</sequence>
<protein>
    <recommendedName>
        <fullName evidence="2">Response regulatory domain-containing protein</fullName>
    </recommendedName>
</protein>
<gene>
    <name evidence="3" type="ORF">METZ01_LOCUS419079</name>
</gene>
<dbReference type="PANTHER" id="PTHR43547:SF2">
    <property type="entry name" value="HYBRID SIGNAL TRANSDUCTION HISTIDINE KINASE C"/>
    <property type="match status" value="1"/>
</dbReference>
<evidence type="ECO:0000256" key="1">
    <source>
        <dbReference type="ARBA" id="ARBA00022553"/>
    </source>
</evidence>
<dbReference type="GO" id="GO:0000155">
    <property type="term" value="F:phosphorelay sensor kinase activity"/>
    <property type="evidence" value="ECO:0007669"/>
    <property type="project" value="TreeGrafter"/>
</dbReference>